<dbReference type="EMBL" id="MGEF01000006">
    <property type="protein sequence ID" value="OGL79525.1"/>
    <property type="molecule type" value="Genomic_DNA"/>
</dbReference>
<evidence type="ECO:0000313" key="3">
    <source>
        <dbReference type="Proteomes" id="UP000176604"/>
    </source>
</evidence>
<feature type="transmembrane region" description="Helical" evidence="1">
    <location>
        <begin position="133"/>
        <end position="153"/>
    </location>
</feature>
<name>A0A1F7UMR0_9BACT</name>
<dbReference type="Proteomes" id="UP000176604">
    <property type="component" value="Unassembled WGS sequence"/>
</dbReference>
<gene>
    <name evidence="2" type="ORF">A3J43_00320</name>
</gene>
<keyword evidence="1" id="KW-1133">Transmembrane helix</keyword>
<reference evidence="2 3" key="1">
    <citation type="journal article" date="2016" name="Nat. Commun.">
        <title>Thousands of microbial genomes shed light on interconnected biogeochemical processes in an aquifer system.</title>
        <authorList>
            <person name="Anantharaman K."/>
            <person name="Brown C.T."/>
            <person name="Hug L.A."/>
            <person name="Sharon I."/>
            <person name="Castelle C.J."/>
            <person name="Probst A.J."/>
            <person name="Thomas B.C."/>
            <person name="Singh A."/>
            <person name="Wilkins M.J."/>
            <person name="Karaoz U."/>
            <person name="Brodie E.L."/>
            <person name="Williams K.H."/>
            <person name="Hubbard S.S."/>
            <person name="Banfield J.F."/>
        </authorList>
    </citation>
    <scope>NUCLEOTIDE SEQUENCE [LARGE SCALE GENOMIC DNA]</scope>
</reference>
<evidence type="ECO:0000313" key="2">
    <source>
        <dbReference type="EMBL" id="OGL79525.1"/>
    </source>
</evidence>
<protein>
    <recommendedName>
        <fullName evidence="4">Baseplate protein J-like domain-containing protein</fullName>
    </recommendedName>
</protein>
<organism evidence="2 3">
    <name type="scientific">Candidatus Uhrbacteria bacterium RIFCSPHIGHO2_12_FULL_54_23</name>
    <dbReference type="NCBI Taxonomy" id="1802397"/>
    <lineage>
        <taxon>Bacteria</taxon>
        <taxon>Candidatus Uhriibacteriota</taxon>
    </lineage>
</organism>
<keyword evidence="1" id="KW-0472">Membrane</keyword>
<evidence type="ECO:0008006" key="4">
    <source>
        <dbReference type="Google" id="ProtNLM"/>
    </source>
</evidence>
<dbReference type="AlphaFoldDB" id="A0A1F7UMR0"/>
<sequence length="500" mass="53820">MSKRNEQEEIEQPQRECLQILFDRETTLGELVEQVCRVKRGRRIDVIIPPDHPALASAVAVAYLGQALGVREGVAAVCGDKEIRLQLKRAGMTVRSGESAPADTASSARAFEAWSAGALTMPRKRKSPLLKKSYVIGAVVAAVTGLFLFSVVLPRAEVVVVVETRDVERRERFTADARVQTAPSDVRHLRGTIAEGRAEVTVRVPIDALSESGTRAEGGLAFENQTGNPVDVSPDTPLTSEDGTGYAVAQAVTIPPATVSEDNSVVFGAVAARARAREPGVQGNRASGRLMIGSVPAARQSRVYAVIAFPFTGGANRLGKVVSDAHVAQALPQAKDALKEKLRMIVVPDGDDAWWEVEALTMATTTEVQVQPPIGEEADEMTLTLRGTVTALLLSREDVLWLFELRAQDCAGSLCRLAAANIAPRTIASSGAEGELRLERTVRAGIKADDLARRIAGMSVQDARHLVLSTPQVNDVRIILRRSIRGFLPRDAGKIEIRIE</sequence>
<keyword evidence="1" id="KW-0812">Transmembrane</keyword>
<comment type="caution">
    <text evidence="2">The sequence shown here is derived from an EMBL/GenBank/DDBJ whole genome shotgun (WGS) entry which is preliminary data.</text>
</comment>
<accession>A0A1F7UMR0</accession>
<proteinExistence type="predicted"/>
<evidence type="ECO:0000256" key="1">
    <source>
        <dbReference type="SAM" id="Phobius"/>
    </source>
</evidence>